<dbReference type="Pfam" id="PF08680">
    <property type="entry name" value="DUF1779"/>
    <property type="match status" value="1"/>
</dbReference>
<feature type="signal peptide" evidence="1">
    <location>
        <begin position="1"/>
        <end position="19"/>
    </location>
</feature>
<reference evidence="3" key="1">
    <citation type="submission" date="2017-11" db="EMBL/GenBank/DDBJ databases">
        <authorList>
            <person name="Zhu W."/>
        </authorList>
    </citation>
    <scope>NUCLEOTIDE SEQUENCE [LARGE SCALE GENOMIC DNA]</scope>
    <source>
        <strain evidence="3">160</strain>
    </source>
</reference>
<dbReference type="OrthoDB" id="2962597at2"/>
<evidence type="ECO:0008006" key="4">
    <source>
        <dbReference type="Google" id="ProtNLM"/>
    </source>
</evidence>
<dbReference type="InterPro" id="IPR036209">
    <property type="entry name" value="YwmB-like_sf"/>
</dbReference>
<dbReference type="SUPFAM" id="SSF143842">
    <property type="entry name" value="YwmB-like"/>
    <property type="match status" value="1"/>
</dbReference>
<gene>
    <name evidence="2" type="ORF">CUC15_17485</name>
</gene>
<dbReference type="Gene3D" id="3.30.2030.10">
    <property type="entry name" value="YwmB-like"/>
    <property type="match status" value="1"/>
</dbReference>
<sequence>MWRILFIVLVLLFPINTMAKSTASDELIDLTNFSISNKLTIEEWQVIIKEQLEKNTAVDIVRELENSYKVTMSEDENIIQYQTEATLIKDIFSISYRVLLPKDNLSHPELIVILDGYFWDEYVMEIYQETIESLNRNYFSGRESIFSWLKINQDDIIEDGTLEDGIINYFNLQEVETQFDNIENKKNVIKKFIYGYTPLWDNKIMINNTAQNMQIAITEDEKGNTDYIIGTPILIHEY</sequence>
<dbReference type="KEGG" id="ocn:CUC15_17485"/>
<accession>A0A345PKT9</accession>
<dbReference type="EMBL" id="CP024848">
    <property type="protein sequence ID" value="AXI10619.1"/>
    <property type="molecule type" value="Genomic_DNA"/>
</dbReference>
<dbReference type="Gene3D" id="3.30.360.40">
    <property type="entry name" value="YwmB-like"/>
    <property type="match status" value="1"/>
</dbReference>
<organism evidence="2 3">
    <name type="scientific">Oceanobacillus zhaokaii</name>
    <dbReference type="NCBI Taxonomy" id="2052660"/>
    <lineage>
        <taxon>Bacteria</taxon>
        <taxon>Bacillati</taxon>
        <taxon>Bacillota</taxon>
        <taxon>Bacilli</taxon>
        <taxon>Bacillales</taxon>
        <taxon>Bacillaceae</taxon>
        <taxon>Oceanobacillus</taxon>
    </lineage>
</organism>
<dbReference type="InterPro" id="IPR014794">
    <property type="entry name" value="DUF1779"/>
</dbReference>
<evidence type="ECO:0000313" key="2">
    <source>
        <dbReference type="EMBL" id="AXI10619.1"/>
    </source>
</evidence>
<proteinExistence type="predicted"/>
<keyword evidence="1" id="KW-0732">Signal</keyword>
<feature type="chain" id="PRO_5016889478" description="TATA-box binding protein" evidence="1">
    <location>
        <begin position="20"/>
        <end position="238"/>
    </location>
</feature>
<dbReference type="AlphaFoldDB" id="A0A345PKT9"/>
<protein>
    <recommendedName>
        <fullName evidence="4">TATA-box binding protein</fullName>
    </recommendedName>
</protein>
<keyword evidence="3" id="KW-1185">Reference proteome</keyword>
<evidence type="ECO:0000256" key="1">
    <source>
        <dbReference type="SAM" id="SignalP"/>
    </source>
</evidence>
<dbReference type="Proteomes" id="UP000253908">
    <property type="component" value="Chromosome"/>
</dbReference>
<name>A0A345PKT9_9BACI</name>
<evidence type="ECO:0000313" key="3">
    <source>
        <dbReference type="Proteomes" id="UP000253908"/>
    </source>
</evidence>
<dbReference type="RefSeq" id="WP_114917903.1">
    <property type="nucleotide sequence ID" value="NZ_CP024848.1"/>
</dbReference>